<proteinExistence type="inferred from homology"/>
<dbReference type="PANTHER" id="PTHR47360">
    <property type="entry name" value="MUREIN DD-ENDOPEPTIDASE MEPS/MUREIN LD-CARBOXYPEPTIDASE"/>
    <property type="match status" value="1"/>
</dbReference>
<dbReference type="GO" id="GO:0006508">
    <property type="term" value="P:proteolysis"/>
    <property type="evidence" value="ECO:0007669"/>
    <property type="project" value="UniProtKB-KW"/>
</dbReference>
<dbReference type="EMBL" id="CP021081">
    <property type="protein sequence ID" value="ASN81451.1"/>
    <property type="molecule type" value="Genomic_DNA"/>
</dbReference>
<feature type="signal peptide" evidence="7">
    <location>
        <begin position="1"/>
        <end position="22"/>
    </location>
</feature>
<keyword evidence="4" id="KW-0677">Repeat</keyword>
<evidence type="ECO:0000256" key="3">
    <source>
        <dbReference type="ARBA" id="ARBA00022729"/>
    </source>
</evidence>
<evidence type="ECO:0000256" key="7">
    <source>
        <dbReference type="SAM" id="SignalP"/>
    </source>
</evidence>
<evidence type="ECO:0000256" key="5">
    <source>
        <dbReference type="ARBA" id="ARBA00022801"/>
    </source>
</evidence>
<sequence>MNASRILLTLAAALSFTVPASAASYTVKTGDTLYSISRSTGMSAAQLMSLNGLQSSTIQVGQVLKTTAAAKAAPAKAASTAAKPAVTTTGTGGAYIRTAASRFLGIRYVLGGTGRGGIDCSSYTQNVFRSMGISLPRTAAAQWGAGRSVSRRDLRAGDLVFFNTTGRTASHVGIYLGDGMMANANSYHGRSMIEPLFGNPYWAARYNGARRVLN</sequence>
<reference evidence="10 11" key="1">
    <citation type="submission" date="2017-05" db="EMBL/GenBank/DDBJ databases">
        <title>The complete genome sequence of Deinococcus ficus isolated from the rhizosphere of the Ficus religiosa L. in Taiwan.</title>
        <authorList>
            <person name="Wu K.-M."/>
            <person name="Liao T.-L."/>
            <person name="Liu Y.-M."/>
            <person name="Young C.-C."/>
            <person name="Tsai S.-F."/>
        </authorList>
    </citation>
    <scope>NUCLEOTIDE SEQUENCE [LARGE SCALE GENOMIC DNA]</scope>
    <source>
        <strain evidence="10 11">CC-FR2-10</strain>
    </source>
</reference>
<feature type="chain" id="PRO_5011281703" evidence="7">
    <location>
        <begin position="23"/>
        <end position="214"/>
    </location>
</feature>
<evidence type="ECO:0000259" key="9">
    <source>
        <dbReference type="PROSITE" id="PS51935"/>
    </source>
</evidence>
<evidence type="ECO:0000256" key="4">
    <source>
        <dbReference type="ARBA" id="ARBA00022737"/>
    </source>
</evidence>
<keyword evidence="3 7" id="KW-0732">Signal</keyword>
<dbReference type="InterPro" id="IPR052062">
    <property type="entry name" value="Murein_DD/LD_carboxypeptidase"/>
</dbReference>
<evidence type="ECO:0000256" key="1">
    <source>
        <dbReference type="ARBA" id="ARBA00007074"/>
    </source>
</evidence>
<dbReference type="Gene3D" id="3.90.1720.10">
    <property type="entry name" value="endopeptidase domain like (from Nostoc punctiforme)"/>
    <property type="match status" value="1"/>
</dbReference>
<dbReference type="RefSeq" id="WP_022801281.1">
    <property type="nucleotide sequence ID" value="NZ_ATTJ01000001.1"/>
</dbReference>
<evidence type="ECO:0000313" key="11">
    <source>
        <dbReference type="Proteomes" id="UP000259030"/>
    </source>
</evidence>
<dbReference type="InterPro" id="IPR018392">
    <property type="entry name" value="LysM"/>
</dbReference>
<dbReference type="STRING" id="317577.GCA_000419625_01740"/>
<organism evidence="10 11">
    <name type="scientific">Deinococcus ficus</name>
    <dbReference type="NCBI Taxonomy" id="317577"/>
    <lineage>
        <taxon>Bacteria</taxon>
        <taxon>Thermotogati</taxon>
        <taxon>Deinococcota</taxon>
        <taxon>Deinococci</taxon>
        <taxon>Deinococcales</taxon>
        <taxon>Deinococcaceae</taxon>
        <taxon>Deinococcus</taxon>
    </lineage>
</organism>
<dbReference type="Pfam" id="PF01476">
    <property type="entry name" value="LysM"/>
    <property type="match status" value="1"/>
</dbReference>
<dbReference type="InterPro" id="IPR038765">
    <property type="entry name" value="Papain-like_cys_pep_sf"/>
</dbReference>
<keyword evidence="11" id="KW-1185">Reference proteome</keyword>
<accession>A0A221SXU9</accession>
<evidence type="ECO:0000259" key="8">
    <source>
        <dbReference type="PROSITE" id="PS51782"/>
    </source>
</evidence>
<dbReference type="OrthoDB" id="9808890at2"/>
<dbReference type="KEGG" id="dfc:DFI_10925"/>
<dbReference type="Proteomes" id="UP000259030">
    <property type="component" value="Chromosome"/>
</dbReference>
<comment type="similarity">
    <text evidence="1">Belongs to the peptidase C40 family.</text>
</comment>
<dbReference type="CDD" id="cd00118">
    <property type="entry name" value="LysM"/>
    <property type="match status" value="1"/>
</dbReference>
<dbReference type="SMART" id="SM00257">
    <property type="entry name" value="LysM"/>
    <property type="match status" value="1"/>
</dbReference>
<evidence type="ECO:0000313" key="10">
    <source>
        <dbReference type="EMBL" id="ASN81451.1"/>
    </source>
</evidence>
<dbReference type="SUPFAM" id="SSF54106">
    <property type="entry name" value="LysM domain"/>
    <property type="match status" value="1"/>
</dbReference>
<dbReference type="InterPro" id="IPR000064">
    <property type="entry name" value="NLP_P60_dom"/>
</dbReference>
<feature type="domain" description="NlpC/P60" evidence="9">
    <location>
        <begin position="89"/>
        <end position="213"/>
    </location>
</feature>
<protein>
    <submittedName>
        <fullName evidence="10">Peptidoglycan endopeptidase</fullName>
    </submittedName>
</protein>
<dbReference type="PANTHER" id="PTHR47360:SF1">
    <property type="entry name" value="ENDOPEPTIDASE NLPC-RELATED"/>
    <property type="match status" value="1"/>
</dbReference>
<dbReference type="Pfam" id="PF00877">
    <property type="entry name" value="NLPC_P60"/>
    <property type="match status" value="1"/>
</dbReference>
<evidence type="ECO:0000256" key="2">
    <source>
        <dbReference type="ARBA" id="ARBA00022670"/>
    </source>
</evidence>
<evidence type="ECO:0000256" key="6">
    <source>
        <dbReference type="ARBA" id="ARBA00022807"/>
    </source>
</evidence>
<gene>
    <name evidence="10" type="ORF">DFI_10925</name>
</gene>
<dbReference type="InterPro" id="IPR036779">
    <property type="entry name" value="LysM_dom_sf"/>
</dbReference>
<keyword evidence="6" id="KW-0788">Thiol protease</keyword>
<dbReference type="SUPFAM" id="SSF54001">
    <property type="entry name" value="Cysteine proteinases"/>
    <property type="match status" value="1"/>
</dbReference>
<keyword evidence="2" id="KW-0645">Protease</keyword>
<dbReference type="Gene3D" id="3.10.350.10">
    <property type="entry name" value="LysM domain"/>
    <property type="match status" value="1"/>
</dbReference>
<keyword evidence="5" id="KW-0378">Hydrolase</keyword>
<dbReference type="PROSITE" id="PS51935">
    <property type="entry name" value="NLPC_P60"/>
    <property type="match status" value="1"/>
</dbReference>
<dbReference type="PROSITE" id="PS51782">
    <property type="entry name" value="LYSM"/>
    <property type="match status" value="1"/>
</dbReference>
<dbReference type="AlphaFoldDB" id="A0A221SXU9"/>
<feature type="domain" description="LysM" evidence="8">
    <location>
        <begin position="23"/>
        <end position="66"/>
    </location>
</feature>
<name>A0A221SXU9_9DEIO</name>
<dbReference type="GO" id="GO:0008234">
    <property type="term" value="F:cysteine-type peptidase activity"/>
    <property type="evidence" value="ECO:0007669"/>
    <property type="project" value="UniProtKB-KW"/>
</dbReference>